<feature type="transmembrane region" description="Helical" evidence="1">
    <location>
        <begin position="49"/>
        <end position="69"/>
    </location>
</feature>
<dbReference type="EMBL" id="DRMJ01000387">
    <property type="protein sequence ID" value="HHL43435.1"/>
    <property type="molecule type" value="Genomic_DNA"/>
</dbReference>
<name>A0A7C5M3U2_9PROT</name>
<dbReference type="AlphaFoldDB" id="A0A7C5M3U2"/>
<keyword evidence="1" id="KW-0812">Transmembrane</keyword>
<accession>A0A7C5M3U2</accession>
<sequence>MSIARIIWSVSLLAAVIFAFVNGFEYAGALLAILGLLSGFFVDAEHRQGLIIAAVFLAAAGGAGAWNSIPGIGEYLTKIFGTYSAVLSAAALMTIARTTVERLFLNKGTAG</sequence>
<organism evidence="2">
    <name type="scientific">Hellea balneolensis</name>
    <dbReference type="NCBI Taxonomy" id="287478"/>
    <lineage>
        <taxon>Bacteria</taxon>
        <taxon>Pseudomonadati</taxon>
        <taxon>Pseudomonadota</taxon>
        <taxon>Alphaproteobacteria</taxon>
        <taxon>Maricaulales</taxon>
        <taxon>Robiginitomaculaceae</taxon>
        <taxon>Hellea</taxon>
    </lineage>
</organism>
<evidence type="ECO:0000256" key="1">
    <source>
        <dbReference type="SAM" id="Phobius"/>
    </source>
</evidence>
<keyword evidence="1" id="KW-0472">Membrane</keyword>
<gene>
    <name evidence="2" type="ORF">ENJ42_07455</name>
</gene>
<proteinExistence type="predicted"/>
<feature type="transmembrane region" description="Helical" evidence="1">
    <location>
        <begin position="6"/>
        <end position="37"/>
    </location>
</feature>
<comment type="caution">
    <text evidence="2">The sequence shown here is derived from an EMBL/GenBank/DDBJ whole genome shotgun (WGS) entry which is preliminary data.</text>
</comment>
<protein>
    <submittedName>
        <fullName evidence="2">Uncharacterized protein</fullName>
    </submittedName>
</protein>
<evidence type="ECO:0000313" key="2">
    <source>
        <dbReference type="EMBL" id="HHL43435.1"/>
    </source>
</evidence>
<dbReference type="Proteomes" id="UP000885830">
    <property type="component" value="Unassembled WGS sequence"/>
</dbReference>
<reference evidence="2" key="1">
    <citation type="journal article" date="2020" name="mSystems">
        <title>Genome- and Community-Level Interaction Insights into Carbon Utilization and Element Cycling Functions of Hydrothermarchaeota in Hydrothermal Sediment.</title>
        <authorList>
            <person name="Zhou Z."/>
            <person name="Liu Y."/>
            <person name="Xu W."/>
            <person name="Pan J."/>
            <person name="Luo Z.H."/>
            <person name="Li M."/>
        </authorList>
    </citation>
    <scope>NUCLEOTIDE SEQUENCE [LARGE SCALE GENOMIC DNA]</scope>
    <source>
        <strain evidence="2">HyVt-485</strain>
    </source>
</reference>
<keyword evidence="1" id="KW-1133">Transmembrane helix</keyword>
<feature type="transmembrane region" description="Helical" evidence="1">
    <location>
        <begin position="75"/>
        <end position="96"/>
    </location>
</feature>